<keyword evidence="1" id="KW-0732">Signal</keyword>
<dbReference type="Gene3D" id="3.10.100.10">
    <property type="entry name" value="Mannose-Binding Protein A, subunit A"/>
    <property type="match status" value="2"/>
</dbReference>
<evidence type="ECO:0000313" key="3">
    <source>
        <dbReference type="EMBL" id="KAF3833054.1"/>
    </source>
</evidence>
<dbReference type="AlphaFoldDB" id="A0A7J5X7T4"/>
<evidence type="ECO:0000313" key="4">
    <source>
        <dbReference type="Proteomes" id="UP000518266"/>
    </source>
</evidence>
<comment type="caution">
    <text evidence="3">The sequence shown here is derived from an EMBL/GenBank/DDBJ whole genome shotgun (WGS) entry which is preliminary data.</text>
</comment>
<dbReference type="SUPFAM" id="SSF56436">
    <property type="entry name" value="C-type lectin-like"/>
    <property type="match status" value="3"/>
</dbReference>
<feature type="domain" description="C-type lectin" evidence="2">
    <location>
        <begin position="167"/>
        <end position="266"/>
    </location>
</feature>
<keyword evidence="4" id="KW-1185">Reference proteome</keyword>
<gene>
    <name evidence="3" type="ORF">F7725_026719</name>
</gene>
<dbReference type="Pfam" id="PF00059">
    <property type="entry name" value="Lectin_C"/>
    <property type="match status" value="1"/>
</dbReference>
<proteinExistence type="predicted"/>
<dbReference type="SMART" id="SM00034">
    <property type="entry name" value="CLECT"/>
    <property type="match status" value="1"/>
</dbReference>
<protein>
    <recommendedName>
        <fullName evidence="2">C-type lectin domain-containing protein</fullName>
    </recommendedName>
</protein>
<dbReference type="EMBL" id="JAAKFY010000027">
    <property type="protein sequence ID" value="KAF3833054.1"/>
    <property type="molecule type" value="Genomic_DNA"/>
</dbReference>
<dbReference type="PROSITE" id="PS50041">
    <property type="entry name" value="C_TYPE_LECTIN_2"/>
    <property type="match status" value="1"/>
</dbReference>
<dbReference type="InterPro" id="IPR016187">
    <property type="entry name" value="CTDL_fold"/>
</dbReference>
<evidence type="ECO:0000256" key="1">
    <source>
        <dbReference type="SAM" id="SignalP"/>
    </source>
</evidence>
<sequence length="387" mass="44212">MTKVWAGLRFLAGHWVWVNGASMVYSHLPPCPPVEQVCGVLSKNGTGRVEITDCTEKRNFLSTVSGLGSVVQRYYVYVQEHLNWQEAQSYCRKLMKKVCTWRSIMPGSACTKNKTKDWHGAMEKAPTTSFPLHILPNTATKNAYHVRRCETYYFFFCHHAHGNYLDYELILQSKTWSEALQYCKREFTDLATFRSIEDLDKDVEEQVFQVWTGLHRDGETWSWSTGVSDFRNWAEDEPGNNGDCVSSLNKEMATQNCSTRFPFVCLRHNLVVVKENKTWREALDHCRVLNSPYNSNIRFELVSVQPEDHDNVMNKVKEGDTEEVSVGRPPFPGRSLGVGERCEYGVLPPPPCPPVEQGCGVLSKNGTGRVEITDCTEKRNFLCYSSY</sequence>
<organism evidence="3 4">
    <name type="scientific">Dissostichus mawsoni</name>
    <name type="common">Antarctic cod</name>
    <dbReference type="NCBI Taxonomy" id="36200"/>
    <lineage>
        <taxon>Eukaryota</taxon>
        <taxon>Metazoa</taxon>
        <taxon>Chordata</taxon>
        <taxon>Craniata</taxon>
        <taxon>Vertebrata</taxon>
        <taxon>Euteleostomi</taxon>
        <taxon>Actinopterygii</taxon>
        <taxon>Neopterygii</taxon>
        <taxon>Teleostei</taxon>
        <taxon>Neoteleostei</taxon>
        <taxon>Acanthomorphata</taxon>
        <taxon>Eupercaria</taxon>
        <taxon>Perciformes</taxon>
        <taxon>Notothenioidei</taxon>
        <taxon>Nototheniidae</taxon>
        <taxon>Dissostichus</taxon>
    </lineage>
</organism>
<accession>A0A7J5X7T4</accession>
<reference evidence="3 4" key="1">
    <citation type="submission" date="2020-03" db="EMBL/GenBank/DDBJ databases">
        <title>Dissostichus mawsoni Genome sequencing and assembly.</title>
        <authorList>
            <person name="Park H."/>
        </authorList>
    </citation>
    <scope>NUCLEOTIDE SEQUENCE [LARGE SCALE GENOMIC DNA]</scope>
    <source>
        <strain evidence="3">DM0001</strain>
        <tissue evidence="3">Muscle</tissue>
    </source>
</reference>
<dbReference type="InterPro" id="IPR001304">
    <property type="entry name" value="C-type_lectin-like"/>
</dbReference>
<feature type="signal peptide" evidence="1">
    <location>
        <begin position="1"/>
        <end position="20"/>
    </location>
</feature>
<evidence type="ECO:0000259" key="2">
    <source>
        <dbReference type="PROSITE" id="PS50041"/>
    </source>
</evidence>
<dbReference type="PANTHER" id="PTHR45784:SF3">
    <property type="entry name" value="C-TYPE LECTIN DOMAIN FAMILY 4 MEMBER K-LIKE-RELATED"/>
    <property type="match status" value="1"/>
</dbReference>
<feature type="chain" id="PRO_5029522418" description="C-type lectin domain-containing protein" evidence="1">
    <location>
        <begin position="21"/>
        <end position="387"/>
    </location>
</feature>
<dbReference type="Proteomes" id="UP000518266">
    <property type="component" value="Unassembled WGS sequence"/>
</dbReference>
<dbReference type="CDD" id="cd00037">
    <property type="entry name" value="CLECT"/>
    <property type="match status" value="2"/>
</dbReference>
<dbReference type="InterPro" id="IPR016186">
    <property type="entry name" value="C-type_lectin-like/link_sf"/>
</dbReference>
<dbReference type="PANTHER" id="PTHR45784">
    <property type="entry name" value="C-TYPE LECTIN DOMAIN FAMILY 20 MEMBER A-RELATED"/>
    <property type="match status" value="1"/>
</dbReference>
<name>A0A7J5X7T4_DISMA</name>
<dbReference type="OrthoDB" id="8916154at2759"/>